<keyword evidence="2" id="KW-1185">Reference proteome</keyword>
<evidence type="ECO:0000313" key="2">
    <source>
        <dbReference type="Proteomes" id="UP001603418"/>
    </source>
</evidence>
<evidence type="ECO:0000313" key="1">
    <source>
        <dbReference type="EMBL" id="MFF9884247.1"/>
    </source>
</evidence>
<dbReference type="Proteomes" id="UP001603418">
    <property type="component" value="Unassembled WGS sequence"/>
</dbReference>
<accession>A0ABW6YZD7</accession>
<dbReference type="EMBL" id="JBICBM010000010">
    <property type="protein sequence ID" value="MFF9884247.1"/>
    <property type="molecule type" value="Genomic_DNA"/>
</dbReference>
<protein>
    <submittedName>
        <fullName evidence="1">Uncharacterized protein</fullName>
    </submittedName>
</protein>
<comment type="caution">
    <text evidence="1">The sequence shown here is derived from an EMBL/GenBank/DDBJ whole genome shotgun (WGS) entry which is preliminary data.</text>
</comment>
<name>A0ABW6YZD7_9ACTN</name>
<organism evidence="1 2">
    <name type="scientific">Streptomyces eurythermus</name>
    <dbReference type="NCBI Taxonomy" id="42237"/>
    <lineage>
        <taxon>Bacteria</taxon>
        <taxon>Bacillati</taxon>
        <taxon>Actinomycetota</taxon>
        <taxon>Actinomycetes</taxon>
        <taxon>Kitasatosporales</taxon>
        <taxon>Streptomycetaceae</taxon>
        <taxon>Streptomyces</taxon>
    </lineage>
</organism>
<dbReference type="RefSeq" id="WP_167513288.1">
    <property type="nucleotide sequence ID" value="NZ_JBICAB010000007.1"/>
</dbReference>
<gene>
    <name evidence="1" type="ORF">ACF1HC_21985</name>
</gene>
<proteinExistence type="predicted"/>
<reference evidence="1 2" key="1">
    <citation type="submission" date="2024-10" db="EMBL/GenBank/DDBJ databases">
        <title>The Natural Products Discovery Center: Release of the First 8490 Sequenced Strains for Exploring Actinobacteria Biosynthetic Diversity.</title>
        <authorList>
            <person name="Kalkreuter E."/>
            <person name="Kautsar S.A."/>
            <person name="Yang D."/>
            <person name="Bader C.D."/>
            <person name="Teijaro C.N."/>
            <person name="Fluegel L."/>
            <person name="Davis C.M."/>
            <person name="Simpson J.R."/>
            <person name="Lauterbach L."/>
            <person name="Steele A.D."/>
            <person name="Gui C."/>
            <person name="Meng S."/>
            <person name="Li G."/>
            <person name="Viehrig K."/>
            <person name="Ye F."/>
            <person name="Su P."/>
            <person name="Kiefer A.F."/>
            <person name="Nichols A."/>
            <person name="Cepeda A.J."/>
            <person name="Yan W."/>
            <person name="Fan B."/>
            <person name="Jiang Y."/>
            <person name="Adhikari A."/>
            <person name="Zheng C.-J."/>
            <person name="Schuster L."/>
            <person name="Cowan T.M."/>
            <person name="Smanski M.J."/>
            <person name="Chevrette M.G."/>
            <person name="De Carvalho L.P.S."/>
            <person name="Shen B."/>
        </authorList>
    </citation>
    <scope>NUCLEOTIDE SEQUENCE [LARGE SCALE GENOMIC DNA]</scope>
    <source>
        <strain evidence="1 2">NPDC013366</strain>
    </source>
</reference>
<sequence length="139" mass="15007">MRIEIMNLAPEAEAEKGPMIAFRGTSGQAWARWCGADIPQVGALVDVEFDVPDEVSQWTIADGPAIMTSDFPGSPVRIKGVVASVADNSVVALQVDTDIVLVEFAGTMNSVQSHQTAKPRLGDCIEFTTHRLDLYPYSV</sequence>